<dbReference type="Gene3D" id="3.40.190.10">
    <property type="entry name" value="Periplasmic binding protein-like II"/>
    <property type="match status" value="2"/>
</dbReference>
<dbReference type="PANTHER" id="PTHR43649">
    <property type="entry name" value="ARABINOSE-BINDING PROTEIN-RELATED"/>
    <property type="match status" value="1"/>
</dbReference>
<dbReference type="PANTHER" id="PTHR43649:SF33">
    <property type="entry name" value="POLYGALACTURONAN_RHAMNOGALACTURONAN-BINDING PROTEIN YTCQ"/>
    <property type="match status" value="1"/>
</dbReference>
<dbReference type="SUPFAM" id="SSF53850">
    <property type="entry name" value="Periplasmic binding protein-like II"/>
    <property type="match status" value="1"/>
</dbReference>
<gene>
    <name evidence="3" type="ORF">GT019_07625</name>
</gene>
<keyword evidence="4" id="KW-1185">Reference proteome</keyword>
<accession>A0ABW9XME7</accession>
<evidence type="ECO:0000256" key="2">
    <source>
        <dbReference type="SAM" id="SignalP"/>
    </source>
</evidence>
<evidence type="ECO:0000313" key="4">
    <source>
        <dbReference type="Proteomes" id="UP000665561"/>
    </source>
</evidence>
<organism evidence="3 4">
    <name type="scientific">Paenibacillus glycinis</name>
    <dbReference type="NCBI Taxonomy" id="2697035"/>
    <lineage>
        <taxon>Bacteria</taxon>
        <taxon>Bacillati</taxon>
        <taxon>Bacillota</taxon>
        <taxon>Bacilli</taxon>
        <taxon>Bacillales</taxon>
        <taxon>Paenibacillaceae</taxon>
        <taxon>Paenibacillus</taxon>
    </lineage>
</organism>
<name>A0ABW9XME7_9BACL</name>
<dbReference type="EMBL" id="JAAAMV010000003">
    <property type="protein sequence ID" value="NBD23736.1"/>
    <property type="molecule type" value="Genomic_DNA"/>
</dbReference>
<keyword evidence="1 2" id="KW-0732">Signal</keyword>
<dbReference type="InterPro" id="IPR050490">
    <property type="entry name" value="Bact_solute-bd_prot1"/>
</dbReference>
<feature type="signal peptide" evidence="2">
    <location>
        <begin position="1"/>
        <end position="32"/>
    </location>
</feature>
<dbReference type="PROSITE" id="PS51257">
    <property type="entry name" value="PROKAR_LIPOPROTEIN"/>
    <property type="match status" value="1"/>
</dbReference>
<dbReference type="Proteomes" id="UP000665561">
    <property type="component" value="Unassembled WGS sequence"/>
</dbReference>
<proteinExistence type="predicted"/>
<feature type="chain" id="PRO_5045499777" evidence="2">
    <location>
        <begin position="33"/>
        <end position="564"/>
    </location>
</feature>
<evidence type="ECO:0000313" key="3">
    <source>
        <dbReference type="EMBL" id="NBD23736.1"/>
    </source>
</evidence>
<evidence type="ECO:0000256" key="1">
    <source>
        <dbReference type="ARBA" id="ARBA00022729"/>
    </source>
</evidence>
<reference evidence="3 4" key="1">
    <citation type="submission" date="2020-01" db="EMBL/GenBank/DDBJ databases">
        <title>Paenibacillus soybeanensis sp. nov. isolated from the nodules of soybean (Glycine max(L.) Merr).</title>
        <authorList>
            <person name="Wang H."/>
        </authorList>
    </citation>
    <scope>NUCLEOTIDE SEQUENCE [LARGE SCALE GENOMIC DNA]</scope>
    <source>
        <strain evidence="3 4">T1</strain>
    </source>
</reference>
<sequence length="564" mass="63172">MTKEASVLKTKKRSVKWLGLILAMVLILTACSSNDGGSGGAADGNGNAGNGNGEDSGKTVTLDTYISVSPRIEDINTNDVTKALESKLNIKFKFDATPSANAVDKKKLIMASGDYPSVFLSGDFTQAEQISYGKQGILQPLNDLIDKYGNEIKRAFAEDKDLQAAITAPDGNIYALPHINDCFHCWYAQKLWIDKTWLDKLGLKMPTTTDEYYEVLKAFKTQDPNGNGKADEIPLSGAFNTWHGIPSNFLMNSFIYDNDEDFFLMKDGKVQLAANQPEWRDGLTYINKLFADGLIDKEAFTQNADQMAQVGNKEGDNVSGSVTAGHIGMYFSLAEGQNRHKEYVTVAPLKGPGGVAYSGYYKAYGNGQFAITNKATEEQAIAAIKMADYMYSEEFAIMNEYGLEGKYWTKAQPDEKDVHGNPAKYTLKPEYWNLSTTFNDNWDQMGITRRTRAIRESWTAPADMMSQQGYEFRLFTETAKNYENRQPEETFPLTIFMDENDANEAIMLRTQINEYVRSNMAQFVTGSKKLTEAEWDSYVKGFDGLNLSKYLDIYQKAYDKQKQP</sequence>
<protein>
    <submittedName>
        <fullName evidence="3">Extracellular solute-binding protein</fullName>
    </submittedName>
</protein>
<comment type="caution">
    <text evidence="3">The sequence shown here is derived from an EMBL/GenBank/DDBJ whole genome shotgun (WGS) entry which is preliminary data.</text>
</comment>